<evidence type="ECO:0000313" key="3">
    <source>
        <dbReference type="Proteomes" id="UP001157161"/>
    </source>
</evidence>
<evidence type="ECO:0000313" key="2">
    <source>
        <dbReference type="EMBL" id="GMA33630.1"/>
    </source>
</evidence>
<sequence length="279" mass="29691">MGRVNTVPAHHASANAVKAAWGVSRRVLSLPAAARPARPTVDPPEDPMPSNVRYANGHRRRELRARKLAAGGYCPWPDCPWPHEYLGAGLVEDIRQRVPVKPQHDPHYPEVDEIIPVSRGGDPVAADNTRLLHRRRWCNQQRGAGRTPTRNAPRPTIIASPGWGPSATTDTPPPPPPPPKGTATPGDSAFHTQSSEVLPMDRKAVLEETLDLLMSGLRDEAKGPARAPLAAQIRAVSADLAALSADEGKAGDPVDELAARRAARGGATARLGRATGGQG</sequence>
<dbReference type="CDD" id="cd00085">
    <property type="entry name" value="HNHc"/>
    <property type="match status" value="1"/>
</dbReference>
<dbReference type="Gene3D" id="1.10.30.50">
    <property type="match status" value="1"/>
</dbReference>
<dbReference type="Proteomes" id="UP001157161">
    <property type="component" value="Unassembled WGS sequence"/>
</dbReference>
<dbReference type="AlphaFoldDB" id="A0AA37XHY7"/>
<accession>A0AA37XHY7</accession>
<evidence type="ECO:0000256" key="1">
    <source>
        <dbReference type="SAM" id="MobiDB-lite"/>
    </source>
</evidence>
<dbReference type="InterPro" id="IPR003615">
    <property type="entry name" value="HNH_nuc"/>
</dbReference>
<reference evidence="2" key="2">
    <citation type="submission" date="2023-02" db="EMBL/GenBank/DDBJ databases">
        <authorList>
            <person name="Sun Q."/>
            <person name="Mori K."/>
        </authorList>
    </citation>
    <scope>NUCLEOTIDE SEQUENCE</scope>
    <source>
        <strain evidence="2">NBRC 112290</strain>
    </source>
</reference>
<organism evidence="2 3">
    <name type="scientific">Litorihabitans aurantiacus</name>
    <dbReference type="NCBI Taxonomy" id="1930061"/>
    <lineage>
        <taxon>Bacteria</taxon>
        <taxon>Bacillati</taxon>
        <taxon>Actinomycetota</taxon>
        <taxon>Actinomycetes</taxon>
        <taxon>Micrococcales</taxon>
        <taxon>Beutenbergiaceae</taxon>
        <taxon>Litorihabitans</taxon>
    </lineage>
</organism>
<reference evidence="2" key="1">
    <citation type="journal article" date="2014" name="Int. J. Syst. Evol. Microbiol.">
        <title>Complete genome sequence of Corynebacterium casei LMG S-19264T (=DSM 44701T), isolated from a smear-ripened cheese.</title>
        <authorList>
            <consortium name="US DOE Joint Genome Institute (JGI-PGF)"/>
            <person name="Walter F."/>
            <person name="Albersmeier A."/>
            <person name="Kalinowski J."/>
            <person name="Ruckert C."/>
        </authorList>
    </citation>
    <scope>NUCLEOTIDE SEQUENCE</scope>
    <source>
        <strain evidence="2">NBRC 112290</strain>
    </source>
</reference>
<feature type="compositionally biased region" description="Pro residues" evidence="1">
    <location>
        <begin position="171"/>
        <end position="180"/>
    </location>
</feature>
<feature type="region of interest" description="Disordered" evidence="1">
    <location>
        <begin position="34"/>
        <end position="53"/>
    </location>
</feature>
<feature type="region of interest" description="Disordered" evidence="1">
    <location>
        <begin position="131"/>
        <end position="200"/>
    </location>
</feature>
<gene>
    <name evidence="2" type="ORF">GCM10025875_36220</name>
</gene>
<proteinExistence type="predicted"/>
<dbReference type="EMBL" id="BSUM01000002">
    <property type="protein sequence ID" value="GMA33630.1"/>
    <property type="molecule type" value="Genomic_DNA"/>
</dbReference>
<keyword evidence="3" id="KW-1185">Reference proteome</keyword>
<name>A0AA37XHY7_9MICO</name>
<protein>
    <submittedName>
        <fullName evidence="2">Uncharacterized protein</fullName>
    </submittedName>
</protein>
<comment type="caution">
    <text evidence="2">The sequence shown here is derived from an EMBL/GenBank/DDBJ whole genome shotgun (WGS) entry which is preliminary data.</text>
</comment>